<keyword evidence="2" id="KW-1185">Reference proteome</keyword>
<organism evidence="1 2">
    <name type="scientific">Corallococcus soli</name>
    <dbReference type="NCBI Taxonomy" id="2710757"/>
    <lineage>
        <taxon>Bacteria</taxon>
        <taxon>Pseudomonadati</taxon>
        <taxon>Myxococcota</taxon>
        <taxon>Myxococcia</taxon>
        <taxon>Myxococcales</taxon>
        <taxon>Cystobacterineae</taxon>
        <taxon>Myxococcaceae</taxon>
        <taxon>Corallococcus</taxon>
    </lineage>
</organism>
<evidence type="ECO:0000313" key="1">
    <source>
        <dbReference type="EMBL" id="MBE4752866.1"/>
    </source>
</evidence>
<proteinExistence type="predicted"/>
<name>A0ABR9PY62_9BACT</name>
<gene>
    <name evidence="1" type="ORF">G4177_32415</name>
</gene>
<dbReference type="RefSeq" id="WP_193430038.1">
    <property type="nucleotide sequence ID" value="NZ_CBCSIP010000251.1"/>
</dbReference>
<evidence type="ECO:0000313" key="2">
    <source>
        <dbReference type="Proteomes" id="UP001516472"/>
    </source>
</evidence>
<protein>
    <submittedName>
        <fullName evidence="1">Uncharacterized protein</fullName>
    </submittedName>
</protein>
<dbReference type="EMBL" id="JAAIYO010000014">
    <property type="protein sequence ID" value="MBE4752866.1"/>
    <property type="molecule type" value="Genomic_DNA"/>
</dbReference>
<comment type="caution">
    <text evidence="1">The sequence shown here is derived from an EMBL/GenBank/DDBJ whole genome shotgun (WGS) entry which is preliminary data.</text>
</comment>
<accession>A0ABR9PY62</accession>
<dbReference type="Proteomes" id="UP001516472">
    <property type="component" value="Unassembled WGS sequence"/>
</dbReference>
<reference evidence="1 2" key="1">
    <citation type="submission" date="2020-02" db="EMBL/GenBank/DDBJ databases">
        <authorList>
            <person name="Babadi Z.K."/>
            <person name="Risdian C."/>
            <person name="Ebrahimipour G.H."/>
            <person name="Wink J."/>
        </authorList>
    </citation>
    <scope>NUCLEOTIDE SEQUENCE [LARGE SCALE GENOMIC DNA]</scope>
    <source>
        <strain evidence="1 2">ZKHCc1 1396</strain>
    </source>
</reference>
<sequence>MNAHHVQALFTALRDALGPLGVAYPGNALIAGLRDVFAVHADGGR</sequence>